<protein>
    <recommendedName>
        <fullName evidence="3">DUF1937 domain-containing protein</fullName>
    </recommendedName>
</protein>
<dbReference type="STRING" id="1802363.A2682_04090"/>
<gene>
    <name evidence="1" type="ORF">A2682_04090</name>
</gene>
<evidence type="ECO:0000313" key="2">
    <source>
        <dbReference type="Proteomes" id="UP000178690"/>
    </source>
</evidence>
<evidence type="ECO:0008006" key="3">
    <source>
        <dbReference type="Google" id="ProtNLM"/>
    </source>
</evidence>
<dbReference type="AlphaFoldDB" id="A0A1G2PJK3"/>
<proteinExistence type="predicted"/>
<evidence type="ECO:0000313" key="1">
    <source>
        <dbReference type="EMBL" id="OHA48467.1"/>
    </source>
</evidence>
<comment type="caution">
    <text evidence="1">The sequence shown here is derived from an EMBL/GenBank/DDBJ whole genome shotgun (WGS) entry which is preliminary data.</text>
</comment>
<sequence>MHIVGIIGPYFSGGNLRKIEHNIANAQYVMQAIANRFAENRLVGFFCPHSHTARFNVLAQAPEPYYHLLDETIYDRACEGFVALPEWPHSSGAKRDVERAMAQGRPVFTLASYDDGDVEALLDELDEWARALDESC</sequence>
<name>A0A1G2PJK3_TERXR</name>
<reference evidence="1 2" key="1">
    <citation type="journal article" date="2016" name="Nat. Commun.">
        <title>Thousands of microbial genomes shed light on interconnected biogeochemical processes in an aquifer system.</title>
        <authorList>
            <person name="Anantharaman K."/>
            <person name="Brown C.T."/>
            <person name="Hug L.A."/>
            <person name="Sharon I."/>
            <person name="Castelle C.J."/>
            <person name="Probst A.J."/>
            <person name="Thomas B.C."/>
            <person name="Singh A."/>
            <person name="Wilkins M.J."/>
            <person name="Karaoz U."/>
            <person name="Brodie E.L."/>
            <person name="Williams K.H."/>
            <person name="Hubbard S.S."/>
            <person name="Banfield J.F."/>
        </authorList>
    </citation>
    <scope>NUCLEOTIDE SEQUENCE [LARGE SCALE GENOMIC DNA]</scope>
    <source>
        <strain evidence="2">RIFCSPHIGHO2_01_FULL_58_15</strain>
    </source>
</reference>
<dbReference type="EMBL" id="MHST01000020">
    <property type="protein sequence ID" value="OHA48467.1"/>
    <property type="molecule type" value="Genomic_DNA"/>
</dbReference>
<accession>A0A1G2PJK3</accession>
<organism evidence="1 2">
    <name type="scientific">Terrybacteria sp. (strain RIFCSPHIGHO2_01_FULL_58_15)</name>
    <dbReference type="NCBI Taxonomy" id="1802363"/>
    <lineage>
        <taxon>Bacteria</taxon>
        <taxon>Candidatus Terryibacteriota</taxon>
    </lineage>
</organism>
<dbReference type="Gene3D" id="3.40.50.10400">
    <property type="entry name" value="Hypothetical protein PA1492"/>
    <property type="match status" value="1"/>
</dbReference>
<dbReference type="Proteomes" id="UP000178690">
    <property type="component" value="Unassembled WGS sequence"/>
</dbReference>